<reference evidence="10" key="1">
    <citation type="submission" date="2009-10" db="EMBL/GenBank/DDBJ databases">
        <title>Diversity of trophic interactions inside an arsenic-rich microbial ecosystem.</title>
        <authorList>
            <person name="Bertin P.N."/>
            <person name="Heinrich-Salmeron A."/>
            <person name="Pelletier E."/>
            <person name="Goulhen-Chollet F."/>
            <person name="Arsene-Ploetze F."/>
            <person name="Gallien S."/>
            <person name="Calteau A."/>
            <person name="Vallenet D."/>
            <person name="Casiot C."/>
            <person name="Chane-Woon-Ming B."/>
            <person name="Giloteaux L."/>
            <person name="Barakat M."/>
            <person name="Bonnefoy V."/>
            <person name="Bruneel O."/>
            <person name="Chandler M."/>
            <person name="Cleiss J."/>
            <person name="Duran R."/>
            <person name="Elbaz-Poulichet F."/>
            <person name="Fonknechten N."/>
            <person name="Lauga B."/>
            <person name="Mornico D."/>
            <person name="Ortet P."/>
            <person name="Schaeffer C."/>
            <person name="Siguier P."/>
            <person name="Alexander Thil Smith A."/>
            <person name="Van Dorsselaer A."/>
            <person name="Weissenbach J."/>
            <person name="Medigue C."/>
            <person name="Le Paslier D."/>
        </authorList>
    </citation>
    <scope>NUCLEOTIDE SEQUENCE</scope>
</reference>
<keyword evidence="3" id="KW-0813">Transport</keyword>
<name>E6QUG2_9ZZZZ</name>
<evidence type="ECO:0000256" key="1">
    <source>
        <dbReference type="ARBA" id="ARBA00004651"/>
    </source>
</evidence>
<dbReference type="GO" id="GO:0005886">
    <property type="term" value="C:plasma membrane"/>
    <property type="evidence" value="ECO:0007669"/>
    <property type="project" value="UniProtKB-SubCell"/>
</dbReference>
<dbReference type="GO" id="GO:0140359">
    <property type="term" value="F:ABC-type transporter activity"/>
    <property type="evidence" value="ECO:0007669"/>
    <property type="project" value="InterPro"/>
</dbReference>
<evidence type="ECO:0000259" key="9">
    <source>
        <dbReference type="PROSITE" id="PS51012"/>
    </source>
</evidence>
<feature type="transmembrane region" description="Helical" evidence="8">
    <location>
        <begin position="229"/>
        <end position="251"/>
    </location>
</feature>
<evidence type="ECO:0000256" key="3">
    <source>
        <dbReference type="ARBA" id="ARBA00022448"/>
    </source>
</evidence>
<feature type="transmembrane region" description="Helical" evidence="8">
    <location>
        <begin position="30"/>
        <end position="48"/>
    </location>
</feature>
<dbReference type="AlphaFoldDB" id="E6QUG2"/>
<dbReference type="EMBL" id="CABR01000112">
    <property type="protein sequence ID" value="CBI10885.1"/>
    <property type="molecule type" value="Genomic_DNA"/>
</dbReference>
<evidence type="ECO:0000256" key="5">
    <source>
        <dbReference type="ARBA" id="ARBA00022692"/>
    </source>
</evidence>
<feature type="transmembrane region" description="Helical" evidence="8">
    <location>
        <begin position="347"/>
        <end position="366"/>
    </location>
</feature>
<evidence type="ECO:0000256" key="7">
    <source>
        <dbReference type="ARBA" id="ARBA00023136"/>
    </source>
</evidence>
<dbReference type="PANTHER" id="PTHR30294">
    <property type="entry name" value="MEMBRANE COMPONENT OF ABC TRANSPORTER YHHJ-RELATED"/>
    <property type="match status" value="1"/>
</dbReference>
<comment type="subcellular location">
    <subcellularLocation>
        <location evidence="1">Cell membrane</location>
        <topology evidence="1">Multi-pass membrane protein</topology>
    </subcellularLocation>
</comment>
<feature type="transmembrane region" description="Helical" evidence="8">
    <location>
        <begin position="289"/>
        <end position="310"/>
    </location>
</feature>
<comment type="similarity">
    <text evidence="2">Belongs to the ABC-2 integral membrane protein family.</text>
</comment>
<dbReference type="PROSITE" id="PS51012">
    <property type="entry name" value="ABC_TM2"/>
    <property type="match status" value="1"/>
</dbReference>
<dbReference type="InterPro" id="IPR013525">
    <property type="entry name" value="ABC2_TM"/>
</dbReference>
<dbReference type="Pfam" id="PF12698">
    <property type="entry name" value="ABC2_membrane_3"/>
    <property type="match status" value="1"/>
</dbReference>
<feature type="transmembrane region" description="Helical" evidence="8">
    <location>
        <begin position="180"/>
        <end position="203"/>
    </location>
</feature>
<dbReference type="PANTHER" id="PTHR30294:SF29">
    <property type="entry name" value="MULTIDRUG ABC TRANSPORTER PERMEASE YBHS-RELATED"/>
    <property type="match status" value="1"/>
</dbReference>
<comment type="caution">
    <text evidence="10">The sequence shown here is derived from an EMBL/GenBank/DDBJ whole genome shotgun (WGS) entry which is preliminary data.</text>
</comment>
<keyword evidence="4" id="KW-1003">Cell membrane</keyword>
<evidence type="ECO:0000313" key="10">
    <source>
        <dbReference type="EMBL" id="CBI10885.1"/>
    </source>
</evidence>
<keyword evidence="6 8" id="KW-1133">Transmembrane helix</keyword>
<dbReference type="InterPro" id="IPR047817">
    <property type="entry name" value="ABC2_TM_bact-type"/>
</dbReference>
<feature type="domain" description="ABC transmembrane type-2" evidence="9">
    <location>
        <begin position="133"/>
        <end position="373"/>
    </location>
</feature>
<gene>
    <name evidence="10" type="primary">ybhS</name>
    <name evidence="10" type="ORF">CARN7_1688</name>
</gene>
<accession>E6QUG2</accession>
<keyword evidence="7 8" id="KW-0472">Membrane</keyword>
<keyword evidence="5 8" id="KW-0812">Transmembrane</keyword>
<dbReference type="InterPro" id="IPR051449">
    <property type="entry name" value="ABC-2_transporter_component"/>
</dbReference>
<feature type="transmembrane region" description="Helical" evidence="8">
    <location>
        <begin position="258"/>
        <end position="283"/>
    </location>
</feature>
<sequence>MSDVTTFSFARLAALMRKETLQILRDPSTLLIAVVLPIIILFLFAYAVSLDIRQVPIGVVLESNDASAQSLAAAFSGTRYFLVTPARYRREVVPKLIAGTLRGFVVIPPDFDQRLAAPRLRGGLIQVITDGSQPNTANFVAVYAQNVLAGWLAGRQIQATSAPVWVPRFWFNQDIESRHFLVPGALAVVMTIIGTLLTALVVAREWERGTMEALMSTSVSVVEILLGKLLPYFVLGLLAMMIATLLSITVFEVPLRGSWWALLLTTSLFLIPALGQGLLISVLSKNQFIASQFALITGYLPAFMLSGFLFEIDSMPLPVRIVTHLVPARYFVSSLQTLFLVGDVWPLLLPNMLGMLGLGAVFFFIARRKLHKSLEA</sequence>
<evidence type="ECO:0000256" key="4">
    <source>
        <dbReference type="ARBA" id="ARBA00022475"/>
    </source>
</evidence>
<proteinExistence type="inferred from homology"/>
<evidence type="ECO:0000256" key="8">
    <source>
        <dbReference type="SAM" id="Phobius"/>
    </source>
</evidence>
<protein>
    <submittedName>
        <fullName evidence="10">Putative transporter subunit: permease component of ABC superfamily</fullName>
    </submittedName>
</protein>
<evidence type="ECO:0000256" key="6">
    <source>
        <dbReference type="ARBA" id="ARBA00022989"/>
    </source>
</evidence>
<evidence type="ECO:0000256" key="2">
    <source>
        <dbReference type="ARBA" id="ARBA00007783"/>
    </source>
</evidence>
<organism evidence="10">
    <name type="scientific">mine drainage metagenome</name>
    <dbReference type="NCBI Taxonomy" id="410659"/>
    <lineage>
        <taxon>unclassified sequences</taxon>
        <taxon>metagenomes</taxon>
        <taxon>ecological metagenomes</taxon>
    </lineage>
</organism>